<evidence type="ECO:0000256" key="1">
    <source>
        <dbReference type="SAM" id="MobiDB-lite"/>
    </source>
</evidence>
<evidence type="ECO:0000313" key="2">
    <source>
        <dbReference type="EMBL" id="CAE6425220.1"/>
    </source>
</evidence>
<accession>A0A8H3AEK1</accession>
<sequence>MDEEARREREKAEQKARNAEREAEESLKASEEVEHTAKDEARCQEELQASERKIAAEAKRQAEERLAERKAAEERRAKEEAKRKEEELHAVLEAERMRREEAERKAEEERKAREELEAKRRNAEEELLAERKAKRVADRKAKEEKQRKAREKEEKRRVREEEDPEAREEEGRKAREEAYKQAERKAQEEAERKAKFKEERAEKEEKERKQMEREAKKRVERVDKKETGPEAREEEERKAGEVEVAAHTKSEVGAKVYPINMYKEKPDSSPPTSFTLVRRKASNPPAPLAPLANSAWSKGPPGLRNFTRPISCQYKYPDYSAPPSEHAGTQCPASEEAGPERSSSGHRTSNSSVNLGSIEATLLATTPAQSSAAAPLVPSQDPRFEFSGQDDLVSFPRSPRINQPPLAGPSTGGDQHAAESPHPHQYSPHSISPPRFGLAGCHYQPPDHYPHTERQMDEWVAEERVAGEEEELWEEVPAEVLAADDGFTVVTSKRSRGGGLHNHRKRIIGREFAQEWGAQVEWERRELGGLRELRELRERRERGERDEGAEWRGHWFGGAD</sequence>
<feature type="region of interest" description="Disordered" evidence="1">
    <location>
        <begin position="1"/>
        <end position="246"/>
    </location>
</feature>
<name>A0A8H3AEK1_9AGAM</name>
<feature type="region of interest" description="Disordered" evidence="1">
    <location>
        <begin position="539"/>
        <end position="560"/>
    </location>
</feature>
<dbReference type="Proteomes" id="UP000663853">
    <property type="component" value="Unassembled WGS sequence"/>
</dbReference>
<evidence type="ECO:0000313" key="3">
    <source>
        <dbReference type="Proteomes" id="UP000663853"/>
    </source>
</evidence>
<reference evidence="2" key="1">
    <citation type="submission" date="2021-01" db="EMBL/GenBank/DDBJ databases">
        <authorList>
            <person name="Kaushik A."/>
        </authorList>
    </citation>
    <scope>NUCLEOTIDE SEQUENCE</scope>
    <source>
        <strain evidence="2">AG6-10EEA</strain>
    </source>
</reference>
<dbReference type="EMBL" id="CAJMXA010000307">
    <property type="protein sequence ID" value="CAE6425220.1"/>
    <property type="molecule type" value="Genomic_DNA"/>
</dbReference>
<feature type="compositionally biased region" description="Basic and acidic residues" evidence="1">
    <location>
        <begin position="539"/>
        <end position="553"/>
    </location>
</feature>
<dbReference type="AlphaFoldDB" id="A0A8H3AEK1"/>
<feature type="region of interest" description="Disordered" evidence="1">
    <location>
        <begin position="261"/>
        <end position="354"/>
    </location>
</feature>
<protein>
    <submittedName>
        <fullName evidence="2">Uncharacterized protein</fullName>
    </submittedName>
</protein>
<feature type="region of interest" description="Disordered" evidence="1">
    <location>
        <begin position="366"/>
        <end position="450"/>
    </location>
</feature>
<comment type="caution">
    <text evidence="2">The sequence shown here is derived from an EMBL/GenBank/DDBJ whole genome shotgun (WGS) entry which is preliminary data.</text>
</comment>
<feature type="compositionally biased region" description="Basic and acidic residues" evidence="1">
    <location>
        <begin position="169"/>
        <end position="246"/>
    </location>
</feature>
<feature type="compositionally biased region" description="Low complexity" evidence="1">
    <location>
        <begin position="366"/>
        <end position="376"/>
    </location>
</feature>
<organism evidence="2 3">
    <name type="scientific">Rhizoctonia solani</name>
    <dbReference type="NCBI Taxonomy" id="456999"/>
    <lineage>
        <taxon>Eukaryota</taxon>
        <taxon>Fungi</taxon>
        <taxon>Dikarya</taxon>
        <taxon>Basidiomycota</taxon>
        <taxon>Agaricomycotina</taxon>
        <taxon>Agaricomycetes</taxon>
        <taxon>Cantharellales</taxon>
        <taxon>Ceratobasidiaceae</taxon>
        <taxon>Rhizoctonia</taxon>
    </lineage>
</organism>
<gene>
    <name evidence="2" type="ORF">RDB_LOCUS17521</name>
</gene>
<proteinExistence type="predicted"/>
<feature type="compositionally biased region" description="Basic and acidic residues" evidence="1">
    <location>
        <begin position="1"/>
        <end position="160"/>
    </location>
</feature>